<reference evidence="7 8" key="1">
    <citation type="submission" date="2020-08" db="EMBL/GenBank/DDBJ databases">
        <title>Genomic Encyclopedia of Type Strains, Phase IV (KMG-V): Genome sequencing to study the core and pangenomes of soil and plant-associated prokaryotes.</title>
        <authorList>
            <person name="Whitman W."/>
        </authorList>
    </citation>
    <scope>NUCLEOTIDE SEQUENCE [LARGE SCALE GENOMIC DNA]</scope>
    <source>
        <strain evidence="5 8">SEMIA 471</strain>
        <strain evidence="6 7">SEMIA 489</strain>
    </source>
</reference>
<organism evidence="5 8">
    <name type="scientific">Rhizobium etli</name>
    <dbReference type="NCBI Taxonomy" id="29449"/>
    <lineage>
        <taxon>Bacteria</taxon>
        <taxon>Pseudomonadati</taxon>
        <taxon>Pseudomonadota</taxon>
        <taxon>Alphaproteobacteria</taxon>
        <taxon>Hyphomicrobiales</taxon>
        <taxon>Rhizobiaceae</taxon>
        <taxon>Rhizobium/Agrobacterium group</taxon>
        <taxon>Rhizobium</taxon>
    </lineage>
</organism>
<dbReference type="EC" id="3.2.1.-" evidence="5"/>
<dbReference type="InterPro" id="IPR006047">
    <property type="entry name" value="GH13_cat_dom"/>
</dbReference>
<sequence length="659" mass="72779">MRGNNAAQAGAIVFDTGVEFAVWSHHAAQVELCLFDNDGNREFARLPMARDGNQVHRLFVDGLRQGARYGYRADGIYAPDNGLWFDPSKLLIDPYAKEIDRPFRYDPRLGIYGEDSQDLMPKAIVTSDTRAAVAKPLFKPGGFIYEVAVRPFTILHPDIPERQRGTIAALAHPSVIAHLKRIGVDAVELMPITAWIDERHLPPLGLTNGWGYNPVAFMALDPRLAPGGMTELRETVAALHAEGIAVILDLVFNHTGESDRYGTTLSLRGLDNLHYFRHVQNGPGELVNDTGTGNTLACDHPEVRRLVIDSLRHFVLNAGVDGFRFDLAPVLGRTATGFERDGGTLAAILADNVLADRIMIAEPWDIGPGGYQLGNFPPPFLEWNDRVRDDLRCYWRGDQWKIGALATALAGSSDIFARNDGTGTRSVNFLAAHDGFTLIDLVSYAGKHNDANGEHNRDGHNENHSWNNGVEGETLYPSIRKRRINDVMALISTLFATRGSIMLTAGDEGGRSQRGNNNAYCQDNEITWFDWKTLNEDLIAHTAFVAGLRRRFTVFSETDFLSGNGDVEWISVSGEPMTVAEWETPSLAVVGMLLATGDRASRGNRTRLAVLFNRSESRELFTLPSEGEACWRQLTPADAKKAGARVTVEPRSVAFFIEK</sequence>
<dbReference type="SMART" id="SM00642">
    <property type="entry name" value="Aamy"/>
    <property type="match status" value="1"/>
</dbReference>
<keyword evidence="2 5" id="KW-0378">Hydrolase</keyword>
<dbReference type="RefSeq" id="WP_183841518.1">
    <property type="nucleotide sequence ID" value="NZ_JACIHU010000005.1"/>
</dbReference>
<gene>
    <name evidence="5" type="ORF">GGE46_002930</name>
    <name evidence="6" type="ORF">GGE57_002854</name>
</gene>
<name>A0A7W6V9Y9_RHIET</name>
<dbReference type="SUPFAM" id="SSF51011">
    <property type="entry name" value="Glycosyl hydrolase domain"/>
    <property type="match status" value="1"/>
</dbReference>
<dbReference type="Gene3D" id="3.20.20.80">
    <property type="entry name" value="Glycosidases"/>
    <property type="match status" value="1"/>
</dbReference>
<comment type="similarity">
    <text evidence="1">Belongs to the glycosyl hydrolase 13 family.</text>
</comment>
<dbReference type="InterPro" id="IPR011837">
    <property type="entry name" value="Glycogen_debranch_GlgX"/>
</dbReference>
<evidence type="ECO:0000313" key="6">
    <source>
        <dbReference type="EMBL" id="MBB4536103.1"/>
    </source>
</evidence>
<dbReference type="CDD" id="cd11326">
    <property type="entry name" value="AmyAc_Glg_debranch"/>
    <property type="match status" value="1"/>
</dbReference>
<proteinExistence type="inferred from homology"/>
<comment type="caution">
    <text evidence="5">The sequence shown here is derived from an EMBL/GenBank/DDBJ whole genome shotgun (WGS) entry which is preliminary data.</text>
</comment>
<dbReference type="InterPro" id="IPR013783">
    <property type="entry name" value="Ig-like_fold"/>
</dbReference>
<dbReference type="AlphaFoldDB" id="A0A7W6V9Y9"/>
<dbReference type="EMBL" id="JACIHU010000005">
    <property type="protein sequence ID" value="MBB4480347.1"/>
    <property type="molecule type" value="Genomic_DNA"/>
</dbReference>
<feature type="domain" description="Glycosyl hydrolase family 13 catalytic" evidence="4">
    <location>
        <begin position="146"/>
        <end position="549"/>
    </location>
</feature>
<dbReference type="Gene3D" id="2.60.40.1180">
    <property type="entry name" value="Golgi alpha-mannosidase II"/>
    <property type="match status" value="1"/>
</dbReference>
<evidence type="ECO:0000313" key="8">
    <source>
        <dbReference type="Proteomes" id="UP000557344"/>
    </source>
</evidence>
<dbReference type="EMBL" id="JACIID010000005">
    <property type="protein sequence ID" value="MBB4536103.1"/>
    <property type="molecule type" value="Genomic_DNA"/>
</dbReference>
<dbReference type="NCBIfam" id="TIGR02100">
    <property type="entry name" value="glgX_debranch"/>
    <property type="match status" value="1"/>
</dbReference>
<dbReference type="InterPro" id="IPR044505">
    <property type="entry name" value="GlgX_Isoamylase_N_E_set"/>
</dbReference>
<dbReference type="PANTHER" id="PTHR43002">
    <property type="entry name" value="GLYCOGEN DEBRANCHING ENZYME"/>
    <property type="match status" value="1"/>
</dbReference>
<dbReference type="InterPro" id="IPR017853">
    <property type="entry name" value="GH"/>
</dbReference>
<evidence type="ECO:0000259" key="4">
    <source>
        <dbReference type="SMART" id="SM00642"/>
    </source>
</evidence>
<dbReference type="SUPFAM" id="SSF81296">
    <property type="entry name" value="E set domains"/>
    <property type="match status" value="1"/>
</dbReference>
<evidence type="ECO:0000313" key="7">
    <source>
        <dbReference type="Proteomes" id="UP000523431"/>
    </source>
</evidence>
<dbReference type="SUPFAM" id="SSF51445">
    <property type="entry name" value="(Trans)glycosidases"/>
    <property type="match status" value="1"/>
</dbReference>
<dbReference type="CDD" id="cd02856">
    <property type="entry name" value="E_set_GDE_Isoamylase_N"/>
    <property type="match status" value="1"/>
</dbReference>
<keyword evidence="3 5" id="KW-0326">Glycosidase</keyword>
<dbReference type="InterPro" id="IPR013780">
    <property type="entry name" value="Glyco_hydro_b"/>
</dbReference>
<dbReference type="GO" id="GO:0004135">
    <property type="term" value="F:amylo-alpha-1,6-glucosidase activity"/>
    <property type="evidence" value="ECO:0007669"/>
    <property type="project" value="InterPro"/>
</dbReference>
<dbReference type="Proteomes" id="UP000557344">
    <property type="component" value="Unassembled WGS sequence"/>
</dbReference>
<dbReference type="InterPro" id="IPR014756">
    <property type="entry name" value="Ig_E-set"/>
</dbReference>
<protein>
    <submittedName>
        <fullName evidence="5">Glycogen operon protein</fullName>
        <ecNumber evidence="5">3.2.1.-</ecNumber>
    </submittedName>
</protein>
<dbReference type="GO" id="GO:0005980">
    <property type="term" value="P:glycogen catabolic process"/>
    <property type="evidence" value="ECO:0007669"/>
    <property type="project" value="InterPro"/>
</dbReference>
<dbReference type="Gene3D" id="2.60.40.10">
    <property type="entry name" value="Immunoglobulins"/>
    <property type="match status" value="1"/>
</dbReference>
<dbReference type="Proteomes" id="UP000523431">
    <property type="component" value="Unassembled WGS sequence"/>
</dbReference>
<evidence type="ECO:0000256" key="2">
    <source>
        <dbReference type="ARBA" id="ARBA00022801"/>
    </source>
</evidence>
<evidence type="ECO:0000256" key="3">
    <source>
        <dbReference type="ARBA" id="ARBA00023295"/>
    </source>
</evidence>
<dbReference type="Pfam" id="PF00128">
    <property type="entry name" value="Alpha-amylase"/>
    <property type="match status" value="1"/>
</dbReference>
<dbReference type="InterPro" id="IPR004193">
    <property type="entry name" value="Glyco_hydro_13_N"/>
</dbReference>
<accession>A0A7W6V9Y9</accession>
<evidence type="ECO:0000256" key="1">
    <source>
        <dbReference type="ARBA" id="ARBA00008061"/>
    </source>
</evidence>
<evidence type="ECO:0000313" key="5">
    <source>
        <dbReference type="EMBL" id="MBB4480347.1"/>
    </source>
</evidence>
<dbReference type="Pfam" id="PF02922">
    <property type="entry name" value="CBM_48"/>
    <property type="match status" value="1"/>
</dbReference>